<dbReference type="STRING" id="682795.AciX8_2492"/>
<proteinExistence type="predicted"/>
<dbReference type="PANTHER" id="PTHR31694:SF26">
    <property type="entry name" value="OS05G0151100 PROTEIN"/>
    <property type="match status" value="1"/>
</dbReference>
<organism evidence="1 2">
    <name type="scientific">Granulicella mallensis (strain ATCC BAA-1857 / DSM 23137 / MP5ACTX8)</name>
    <dbReference type="NCBI Taxonomy" id="682795"/>
    <lineage>
        <taxon>Bacteria</taxon>
        <taxon>Pseudomonadati</taxon>
        <taxon>Acidobacteriota</taxon>
        <taxon>Terriglobia</taxon>
        <taxon>Terriglobales</taxon>
        <taxon>Acidobacteriaceae</taxon>
        <taxon>Granulicella</taxon>
    </lineage>
</organism>
<sequence length="344" mass="34386">MKTLDSIVDKALSRRSFLAGAGAVAATTAVVGCGGNGNNMPPVTTPPPTGGSPTFTDTDVLNFALNLEYLEAQFYLYAATGAGLQSSDTTPGSAAPSQTAGKVTVGSAAAVPGLTPAQQEILNEIAYEEQTHVQFLRKALGSAAVGMPDIDLSFFGPLAVAAGITTAATGAGAFNPFSSFDYFLVGSFIFEDVGVTAYSGAAPLITAAGVTAGYLTAAAGILAVEAYHAGYVRTSLTGRAIAAGSEAAYPYLAAANKVAALRATLTVGNSNAPSTSGSVETLLTLPTSLTMPSAIVAADPGNAVGFSRSVDQVLHIVYGSPMVGVKSGGFFPSGVNSVFATTTA</sequence>
<gene>
    <name evidence="1" type="ordered locus">AciX8_2492</name>
</gene>
<dbReference type="OrthoDB" id="954262at2"/>
<dbReference type="RefSeq" id="WP_014265685.1">
    <property type="nucleotide sequence ID" value="NC_016631.1"/>
</dbReference>
<dbReference type="PROSITE" id="PS51318">
    <property type="entry name" value="TAT"/>
    <property type="match status" value="1"/>
</dbReference>
<dbReference type="InterPro" id="IPR052965">
    <property type="entry name" value="Pigment-catalase-like"/>
</dbReference>
<dbReference type="InterPro" id="IPR006311">
    <property type="entry name" value="TAT_signal"/>
</dbReference>
<dbReference type="PANTHER" id="PTHR31694">
    <property type="entry name" value="DESICCATION-LIKE PROTEIN"/>
    <property type="match status" value="1"/>
</dbReference>
<dbReference type="HOGENOM" id="CLU_056689_1_0_0"/>
<evidence type="ECO:0008006" key="3">
    <source>
        <dbReference type="Google" id="ProtNLM"/>
    </source>
</evidence>
<dbReference type="KEGG" id="gma:AciX8_2492"/>
<dbReference type="Proteomes" id="UP000007113">
    <property type="component" value="Chromosome"/>
</dbReference>
<protein>
    <recommendedName>
        <fullName evidence="3">Ferritin-like domain-containing protein</fullName>
    </recommendedName>
</protein>
<name>G8NZ71_GRAMM</name>
<dbReference type="NCBIfam" id="TIGR01409">
    <property type="entry name" value="TAT_signal_seq"/>
    <property type="match status" value="1"/>
</dbReference>
<evidence type="ECO:0000313" key="1">
    <source>
        <dbReference type="EMBL" id="AEU36807.1"/>
    </source>
</evidence>
<reference evidence="1 2" key="1">
    <citation type="submission" date="2011-11" db="EMBL/GenBank/DDBJ databases">
        <title>Complete sequence of Granulicella mallensis MP5ACTX8.</title>
        <authorList>
            <consortium name="US DOE Joint Genome Institute"/>
            <person name="Lucas S."/>
            <person name="Copeland A."/>
            <person name="Lapidus A."/>
            <person name="Cheng J.-F."/>
            <person name="Goodwin L."/>
            <person name="Pitluck S."/>
            <person name="Peters L."/>
            <person name="Lu M."/>
            <person name="Detter J.C."/>
            <person name="Han C."/>
            <person name="Tapia R."/>
            <person name="Land M."/>
            <person name="Hauser L."/>
            <person name="Kyrpides N."/>
            <person name="Ivanova N."/>
            <person name="Mikhailova N."/>
            <person name="Pagani I."/>
            <person name="Rawat S."/>
            <person name="Mannisto M."/>
            <person name="Haggblom M."/>
            <person name="Woyke T."/>
        </authorList>
    </citation>
    <scope>NUCLEOTIDE SEQUENCE [LARGE SCALE GENOMIC DNA]</scope>
    <source>
        <strain evidence="2">ATCC BAA-1857 / DSM 23137 / MP5ACTX8</strain>
    </source>
</reference>
<keyword evidence="2" id="KW-1185">Reference proteome</keyword>
<accession>G8NZ71</accession>
<dbReference type="Pfam" id="PF13668">
    <property type="entry name" value="Ferritin_2"/>
    <property type="match status" value="1"/>
</dbReference>
<dbReference type="PROSITE" id="PS51257">
    <property type="entry name" value="PROKAR_LIPOPROTEIN"/>
    <property type="match status" value="1"/>
</dbReference>
<dbReference type="EMBL" id="CP003130">
    <property type="protein sequence ID" value="AEU36807.1"/>
    <property type="molecule type" value="Genomic_DNA"/>
</dbReference>
<evidence type="ECO:0000313" key="2">
    <source>
        <dbReference type="Proteomes" id="UP000007113"/>
    </source>
</evidence>
<dbReference type="eggNOG" id="COG1633">
    <property type="taxonomic scope" value="Bacteria"/>
</dbReference>
<dbReference type="AlphaFoldDB" id="G8NZ71"/>
<dbReference type="InterPro" id="IPR019546">
    <property type="entry name" value="TAT_signal_bac_arc"/>
</dbReference>